<protein>
    <submittedName>
        <fullName evidence="1">Uncharacterized protein</fullName>
    </submittedName>
</protein>
<dbReference type="EMBL" id="CP113520">
    <property type="protein sequence ID" value="WAJ31226.1"/>
    <property type="molecule type" value="Genomic_DNA"/>
</dbReference>
<organism evidence="1 2">
    <name type="scientific">Antarcticirhabdus aurantiaca</name>
    <dbReference type="NCBI Taxonomy" id="2606717"/>
    <lineage>
        <taxon>Bacteria</taxon>
        <taxon>Pseudomonadati</taxon>
        <taxon>Pseudomonadota</taxon>
        <taxon>Alphaproteobacteria</taxon>
        <taxon>Hyphomicrobiales</taxon>
        <taxon>Aurantimonadaceae</taxon>
        <taxon>Antarcticirhabdus</taxon>
    </lineage>
</organism>
<gene>
    <name evidence="1" type="ORF">OXU80_13920</name>
</gene>
<proteinExistence type="predicted"/>
<keyword evidence="2" id="KW-1185">Reference proteome</keyword>
<name>A0ACD4NX05_9HYPH</name>
<reference evidence="1" key="1">
    <citation type="submission" date="2022-11" db="EMBL/GenBank/DDBJ databases">
        <title>beta-Carotene-producing bacterium, Jeongeuplla avenae sp. nov., alleviates the salt stress of Arabidopsis seedlings.</title>
        <authorList>
            <person name="Jiang L."/>
            <person name="Lee J."/>
        </authorList>
    </citation>
    <scope>NUCLEOTIDE SEQUENCE</scope>
    <source>
        <strain evidence="1">DY_R2A_6</strain>
    </source>
</reference>
<evidence type="ECO:0000313" key="1">
    <source>
        <dbReference type="EMBL" id="WAJ31226.1"/>
    </source>
</evidence>
<dbReference type="Proteomes" id="UP001163223">
    <property type="component" value="Chromosome"/>
</dbReference>
<accession>A0ACD4NX05</accession>
<evidence type="ECO:0000313" key="2">
    <source>
        <dbReference type="Proteomes" id="UP001163223"/>
    </source>
</evidence>
<sequence>MAEALRSLTGEQMRRVERYARNLCLGGGRDPDELIGEAFCAIMLGDRTCRRGVDPVAFLAGSMRSILWNEVRKDRRNVPLPEENGEVLVPKEVMTDPRDESELVDAARRERLFEMKDALETALLEAEDEECLRLYQAKEKGLRGAALAEELQVDQTRLPTILTRLRRAVRRVTDALPHQID</sequence>